<reference evidence="6 7" key="1">
    <citation type="journal article" date="2014" name="Mol. Plant">
        <title>Chromosome Scale Genome Assembly and Transcriptome Profiling of Nannochloropsis gaditana in Nitrogen Depletion.</title>
        <authorList>
            <person name="Corteggiani Carpinelli E."/>
            <person name="Telatin A."/>
            <person name="Vitulo N."/>
            <person name="Forcato C."/>
            <person name="D'Angelo M."/>
            <person name="Schiavon R."/>
            <person name="Vezzi A."/>
            <person name="Giacometti G.M."/>
            <person name="Morosinotto T."/>
            <person name="Valle G."/>
        </authorList>
    </citation>
    <scope>NUCLEOTIDE SEQUENCE [LARGE SCALE GENOMIC DNA]</scope>
    <source>
        <strain evidence="6 7">B-31</strain>
    </source>
</reference>
<keyword evidence="7" id="KW-1185">Reference proteome</keyword>
<sequence>MPFVDIGCNLTDHMYQGKYNGSQKHPPDLDRVLARAWEAGLSHIIITAGTANEARTALNLASEDPRLFATVGVHPTRCKELVEAEDGMAAHMDELLDLIKDGQKTGNVVAIGECGLDYDRLHFCEKSTQLKGFEAQFTLAEETGLPMFLHNRNCGEDFVHILQQHRHRFSQGVVHSFTGPCTEAQTLLSMEKVYIGLNGCSFKTGDQLMTIKNSIPLEKTLLETDAPWCDVRPTHAGTKFLTSGGSAEVATFETVKKEKWSRDKCVKGRNEPCHIRGVAQILAGIHDTTLAHVEEVCYENSMACFPGLTLRNEGF</sequence>
<dbReference type="CDD" id="cd01310">
    <property type="entry name" value="TatD_DNAse"/>
    <property type="match status" value="1"/>
</dbReference>
<evidence type="ECO:0000313" key="6">
    <source>
        <dbReference type="EMBL" id="EWM30576.1"/>
    </source>
</evidence>
<comment type="caution">
    <text evidence="6">The sequence shown here is derived from an EMBL/GenBank/DDBJ whole genome shotgun (WGS) entry which is preliminary data.</text>
</comment>
<dbReference type="Gene3D" id="3.20.20.140">
    <property type="entry name" value="Metal-dependent hydrolases"/>
    <property type="match status" value="1"/>
</dbReference>
<keyword evidence="4" id="KW-0378">Hydrolase</keyword>
<evidence type="ECO:0000256" key="4">
    <source>
        <dbReference type="ARBA" id="ARBA00022801"/>
    </source>
</evidence>
<feature type="binding site" evidence="5">
    <location>
        <position position="113"/>
    </location>
    <ligand>
        <name>a divalent metal cation</name>
        <dbReference type="ChEBI" id="CHEBI:60240"/>
        <label>1</label>
    </ligand>
</feature>
<dbReference type="Pfam" id="PF01026">
    <property type="entry name" value="TatD_DNase"/>
    <property type="match status" value="1"/>
</dbReference>
<keyword evidence="3 5" id="KW-0479">Metal-binding</keyword>
<evidence type="ECO:0000256" key="1">
    <source>
        <dbReference type="ARBA" id="ARBA00009275"/>
    </source>
</evidence>
<comment type="similarity">
    <text evidence="1">Belongs to the metallo-dependent hydrolases superfamily. TatD-type hydrolase family.</text>
</comment>
<dbReference type="PIRSF" id="PIRSF005902">
    <property type="entry name" value="DNase_TatD"/>
    <property type="match status" value="1"/>
</dbReference>
<dbReference type="Proteomes" id="UP000019335">
    <property type="component" value="Chromosome 1"/>
</dbReference>
<dbReference type="InterPro" id="IPR032466">
    <property type="entry name" value="Metal_Hydrolase"/>
</dbReference>
<dbReference type="AlphaFoldDB" id="W7UCS0"/>
<dbReference type="InterPro" id="IPR001130">
    <property type="entry name" value="TatD-like"/>
</dbReference>
<dbReference type="GO" id="GO:0046872">
    <property type="term" value="F:metal ion binding"/>
    <property type="evidence" value="ECO:0007669"/>
    <property type="project" value="UniProtKB-KW"/>
</dbReference>
<keyword evidence="2" id="KW-0540">Nuclease</keyword>
<evidence type="ECO:0000256" key="3">
    <source>
        <dbReference type="ARBA" id="ARBA00022723"/>
    </source>
</evidence>
<feature type="binding site" evidence="5">
    <location>
        <position position="225"/>
    </location>
    <ligand>
        <name>a divalent metal cation</name>
        <dbReference type="ChEBI" id="CHEBI:60240"/>
        <label>1</label>
    </ligand>
</feature>
<gene>
    <name evidence="6" type="ORF">Naga_100033g9</name>
</gene>
<dbReference type="OrthoDB" id="6079689at2759"/>
<dbReference type="PANTHER" id="PTHR10060">
    <property type="entry name" value="TATD FAMILY DEOXYRIBONUCLEASE"/>
    <property type="match status" value="1"/>
</dbReference>
<name>W7UCS0_9STRA</name>
<dbReference type="PANTHER" id="PTHR10060:SF15">
    <property type="entry name" value="DEOXYRIBONUCLEASE TATDN1"/>
    <property type="match status" value="1"/>
</dbReference>
<protein>
    <submittedName>
        <fullName evidence="6">Deoxyribonuclease tatdn1-like protein</fullName>
    </submittedName>
</protein>
<organism evidence="6 7">
    <name type="scientific">Nannochloropsis gaditana</name>
    <dbReference type="NCBI Taxonomy" id="72520"/>
    <lineage>
        <taxon>Eukaryota</taxon>
        <taxon>Sar</taxon>
        <taxon>Stramenopiles</taxon>
        <taxon>Ochrophyta</taxon>
        <taxon>Eustigmatophyceae</taxon>
        <taxon>Eustigmatales</taxon>
        <taxon>Monodopsidaceae</taxon>
        <taxon>Nannochloropsis</taxon>
    </lineage>
</organism>
<evidence type="ECO:0000313" key="7">
    <source>
        <dbReference type="Proteomes" id="UP000019335"/>
    </source>
</evidence>
<proteinExistence type="inferred from homology"/>
<feature type="binding site" evidence="5">
    <location>
        <position position="175"/>
    </location>
    <ligand>
        <name>a divalent metal cation</name>
        <dbReference type="ChEBI" id="CHEBI:60240"/>
        <label>2</label>
    </ligand>
</feature>
<dbReference type="InterPro" id="IPR050891">
    <property type="entry name" value="TatD-type_Hydrolase"/>
</dbReference>
<dbReference type="SUPFAM" id="SSF51556">
    <property type="entry name" value="Metallo-dependent hydrolases"/>
    <property type="match status" value="1"/>
</dbReference>
<dbReference type="GO" id="GO:0005829">
    <property type="term" value="C:cytosol"/>
    <property type="evidence" value="ECO:0007669"/>
    <property type="project" value="TreeGrafter"/>
</dbReference>
<evidence type="ECO:0000256" key="2">
    <source>
        <dbReference type="ARBA" id="ARBA00022722"/>
    </source>
</evidence>
<accession>W7UCS0</accession>
<evidence type="ECO:0000256" key="5">
    <source>
        <dbReference type="PIRSR" id="PIRSR005902-1"/>
    </source>
</evidence>
<dbReference type="GO" id="GO:0008296">
    <property type="term" value="F:3'-5'-DNA exonuclease activity"/>
    <property type="evidence" value="ECO:0007669"/>
    <property type="project" value="TreeGrafter"/>
</dbReference>
<feature type="binding site" evidence="5">
    <location>
        <position position="150"/>
    </location>
    <ligand>
        <name>a divalent metal cation</name>
        <dbReference type="ChEBI" id="CHEBI:60240"/>
        <label>2</label>
    </ligand>
</feature>
<dbReference type="EMBL" id="AZIL01000030">
    <property type="protein sequence ID" value="EWM30576.1"/>
    <property type="molecule type" value="Genomic_DNA"/>
</dbReference>